<dbReference type="EMBL" id="JAUPFM010000088">
    <property type="protein sequence ID" value="KAK2813541.1"/>
    <property type="molecule type" value="Genomic_DNA"/>
</dbReference>
<feature type="compositionally biased region" description="Basic and acidic residues" evidence="1">
    <location>
        <begin position="176"/>
        <end position="187"/>
    </location>
</feature>
<feature type="compositionally biased region" description="Basic and acidic residues" evidence="1">
    <location>
        <begin position="70"/>
        <end position="94"/>
    </location>
</feature>
<reference evidence="2" key="1">
    <citation type="submission" date="2023-07" db="EMBL/GenBank/DDBJ databases">
        <title>Chromosome-level Genome Assembly of Striped Snakehead (Channa striata).</title>
        <authorList>
            <person name="Liu H."/>
        </authorList>
    </citation>
    <scope>NUCLEOTIDE SEQUENCE</scope>
    <source>
        <strain evidence="2">Gz</strain>
        <tissue evidence="2">Muscle</tissue>
    </source>
</reference>
<evidence type="ECO:0000313" key="2">
    <source>
        <dbReference type="EMBL" id="KAK2813541.1"/>
    </source>
</evidence>
<name>A0AA88IKN9_CHASR</name>
<feature type="region of interest" description="Disordered" evidence="1">
    <location>
        <begin position="172"/>
        <end position="203"/>
    </location>
</feature>
<dbReference type="Proteomes" id="UP001187415">
    <property type="component" value="Unassembled WGS sequence"/>
</dbReference>
<accession>A0AA88IKN9</accession>
<protein>
    <submittedName>
        <fullName evidence="2">Uncharacterized protein</fullName>
    </submittedName>
</protein>
<dbReference type="AlphaFoldDB" id="A0AA88IKN9"/>
<gene>
    <name evidence="2" type="ORF">Q5P01_000783</name>
</gene>
<feature type="region of interest" description="Disordered" evidence="1">
    <location>
        <begin position="36"/>
        <end position="94"/>
    </location>
</feature>
<proteinExistence type="predicted"/>
<evidence type="ECO:0000256" key="1">
    <source>
        <dbReference type="SAM" id="MobiDB-lite"/>
    </source>
</evidence>
<comment type="caution">
    <text evidence="2">The sequence shown here is derived from an EMBL/GenBank/DDBJ whole genome shotgun (WGS) entry which is preliminary data.</text>
</comment>
<evidence type="ECO:0000313" key="3">
    <source>
        <dbReference type="Proteomes" id="UP001187415"/>
    </source>
</evidence>
<feature type="compositionally biased region" description="Basic and acidic residues" evidence="1">
    <location>
        <begin position="45"/>
        <end position="55"/>
    </location>
</feature>
<keyword evidence="3" id="KW-1185">Reference proteome</keyword>
<organism evidence="2 3">
    <name type="scientific">Channa striata</name>
    <name type="common">Snakehead murrel</name>
    <name type="synonym">Ophicephalus striatus</name>
    <dbReference type="NCBI Taxonomy" id="64152"/>
    <lineage>
        <taxon>Eukaryota</taxon>
        <taxon>Metazoa</taxon>
        <taxon>Chordata</taxon>
        <taxon>Craniata</taxon>
        <taxon>Vertebrata</taxon>
        <taxon>Euteleostomi</taxon>
        <taxon>Actinopterygii</taxon>
        <taxon>Neopterygii</taxon>
        <taxon>Teleostei</taxon>
        <taxon>Neoteleostei</taxon>
        <taxon>Acanthomorphata</taxon>
        <taxon>Anabantaria</taxon>
        <taxon>Anabantiformes</taxon>
        <taxon>Channoidei</taxon>
        <taxon>Channidae</taxon>
        <taxon>Channa</taxon>
    </lineage>
</organism>
<sequence length="309" mass="34580">MQRIAQERRTASRPSRCRIMSIAAWSRGRRLVGPRPAFLAATAPGEEHGLQERRARTGGRRSSPPGTGRPRHDGSESSRRAAAEEQRRELDRDRNSMCAALPADARDVCAPRSSLRSKSRASLRSRASACLALSLFSPERHKTFARRRCRILASAFSLPRERSAHQRLAIYADDPPPDRTVRRDPRRAPPCSSLTRGTPPDPREVTQVLGVHFENLAREQIDSRHARPRGAQEHGSGARRARVVDRRVARPAATQKPSCCRRTWSVLTQSAITSRGTVSRRRVQSQIVKMLTTKTKAPHGRYRGLTSYA</sequence>